<keyword evidence="9" id="KW-1185">Reference proteome</keyword>
<evidence type="ECO:0000256" key="5">
    <source>
        <dbReference type="SAM" id="MobiDB-lite"/>
    </source>
</evidence>
<dbReference type="SUPFAM" id="SSF51004">
    <property type="entry name" value="C-terminal (heme d1) domain of cytochrome cd1-nitrite reductase"/>
    <property type="match status" value="1"/>
</dbReference>
<protein>
    <submittedName>
        <fullName evidence="8">YncE family protein</fullName>
    </submittedName>
</protein>
<feature type="signal peptide" evidence="6">
    <location>
        <begin position="1"/>
        <end position="19"/>
    </location>
</feature>
<dbReference type="PANTHER" id="PTHR47197:SF3">
    <property type="entry name" value="DIHYDRO-HEME D1 DEHYDROGENASE"/>
    <property type="match status" value="1"/>
</dbReference>
<dbReference type="Gene3D" id="2.130.10.10">
    <property type="entry name" value="YVTN repeat-like/Quinoprotein amine dehydrogenase"/>
    <property type="match status" value="2"/>
</dbReference>
<keyword evidence="1 4" id="KW-0349">Heme</keyword>
<evidence type="ECO:0000256" key="2">
    <source>
        <dbReference type="ARBA" id="ARBA00022723"/>
    </source>
</evidence>
<dbReference type="PANTHER" id="PTHR47197">
    <property type="entry name" value="PROTEIN NIRF"/>
    <property type="match status" value="1"/>
</dbReference>
<gene>
    <name evidence="8" type="ORF">ACFPN2_27285</name>
</gene>
<keyword evidence="6" id="KW-0732">Signal</keyword>
<feature type="chain" id="PRO_5046713238" evidence="6">
    <location>
        <begin position="20"/>
        <end position="1018"/>
    </location>
</feature>
<accession>A0ABV8T2I4</accession>
<dbReference type="EMBL" id="JBHSDU010000014">
    <property type="protein sequence ID" value="MFC4312819.1"/>
    <property type="molecule type" value="Genomic_DNA"/>
</dbReference>
<dbReference type="RefSeq" id="WP_380602538.1">
    <property type="nucleotide sequence ID" value="NZ_JBHSDU010000014.1"/>
</dbReference>
<reference evidence="9" key="1">
    <citation type="journal article" date="2019" name="Int. J. Syst. Evol. Microbiol.">
        <title>The Global Catalogue of Microorganisms (GCM) 10K type strain sequencing project: providing services to taxonomists for standard genome sequencing and annotation.</title>
        <authorList>
            <consortium name="The Broad Institute Genomics Platform"/>
            <consortium name="The Broad Institute Genome Sequencing Center for Infectious Disease"/>
            <person name="Wu L."/>
            <person name="Ma J."/>
        </authorList>
    </citation>
    <scope>NUCLEOTIDE SEQUENCE [LARGE SCALE GENOMIC DNA]</scope>
    <source>
        <strain evidence="9">CGMCC 1.10759</strain>
    </source>
</reference>
<comment type="caution">
    <text evidence="8">The sequence shown here is derived from an EMBL/GenBank/DDBJ whole genome shotgun (WGS) entry which is preliminary data.</text>
</comment>
<evidence type="ECO:0000256" key="1">
    <source>
        <dbReference type="ARBA" id="ARBA00022617"/>
    </source>
</evidence>
<evidence type="ECO:0000256" key="4">
    <source>
        <dbReference type="PROSITE-ProRule" id="PRU00433"/>
    </source>
</evidence>
<evidence type="ECO:0000256" key="3">
    <source>
        <dbReference type="ARBA" id="ARBA00023004"/>
    </source>
</evidence>
<name>A0ABV8T2I4_9GAMM</name>
<dbReference type="Proteomes" id="UP001595904">
    <property type="component" value="Unassembled WGS sequence"/>
</dbReference>
<dbReference type="InterPro" id="IPR009056">
    <property type="entry name" value="Cyt_c-like_dom"/>
</dbReference>
<proteinExistence type="predicted"/>
<organism evidence="8 9">
    <name type="scientific">Steroidobacter flavus</name>
    <dbReference type="NCBI Taxonomy" id="1842136"/>
    <lineage>
        <taxon>Bacteria</taxon>
        <taxon>Pseudomonadati</taxon>
        <taxon>Pseudomonadota</taxon>
        <taxon>Gammaproteobacteria</taxon>
        <taxon>Steroidobacterales</taxon>
        <taxon>Steroidobacteraceae</taxon>
        <taxon>Steroidobacter</taxon>
    </lineage>
</organism>
<keyword evidence="2 4" id="KW-0479">Metal-binding</keyword>
<evidence type="ECO:0000313" key="8">
    <source>
        <dbReference type="EMBL" id="MFC4312819.1"/>
    </source>
</evidence>
<dbReference type="SUPFAM" id="SSF46626">
    <property type="entry name" value="Cytochrome c"/>
    <property type="match status" value="2"/>
</dbReference>
<feature type="compositionally biased region" description="Basic and acidic residues" evidence="5">
    <location>
        <begin position="1004"/>
        <end position="1018"/>
    </location>
</feature>
<feature type="domain" description="Cytochrome c" evidence="7">
    <location>
        <begin position="777"/>
        <end position="932"/>
    </location>
</feature>
<dbReference type="InterPro" id="IPR036909">
    <property type="entry name" value="Cyt_c-like_dom_sf"/>
</dbReference>
<feature type="region of interest" description="Disordered" evidence="5">
    <location>
        <begin position="998"/>
        <end position="1018"/>
    </location>
</feature>
<dbReference type="InterPro" id="IPR051200">
    <property type="entry name" value="Host-pathogen_enzymatic-act"/>
</dbReference>
<dbReference type="InterPro" id="IPR015943">
    <property type="entry name" value="WD40/YVTN_repeat-like_dom_sf"/>
</dbReference>
<keyword evidence="3 4" id="KW-0408">Iron</keyword>
<evidence type="ECO:0000259" key="7">
    <source>
        <dbReference type="PROSITE" id="PS51007"/>
    </source>
</evidence>
<dbReference type="SUPFAM" id="SSF63825">
    <property type="entry name" value="YWTD domain"/>
    <property type="match status" value="1"/>
</dbReference>
<dbReference type="InterPro" id="IPR011048">
    <property type="entry name" value="Haem_d1_sf"/>
</dbReference>
<sequence>MKHPCLGILLAMSAPLVHADVIFQEAFGSGLGQFTSTGTVSTTTGAARMRGSLLGEDGAIVSTAINAQGFTDISLSFDRSSSGLDLGEAGTAAVSINDGAFVTLESSRTVSGRATYSLGASAANATRIVLRFSVSANSTLETYDVDNVALSGTRGGGNPGGPRPALGEFVTFETGQVRPLALSSNGSRLYAVNTPDNRVEVFDTTGATPIPIESIPVGLEPVAVALANDNELWVVNHLSDSVSIIDVSSSPARVVNTLLVGDEPRDIVFAGTANAWAFITAAHRGQNAPFNPQLTTAGVGRADVWVFARNNLGTKLGGAPATVLNMFGDTLRGLARTADGSRVYAAVLNSGNRSTVLTDDIGEGGISKPPPFNAADGTTQPGTGLIVQFNGTNWLDGGDPRTGVAPQIWNNRVKLNLPDYDVFAIDATGTLPQVTSRISGVGTTLFNVAVNPRTGVVYVSNTEALNRTRFEGPGTRATTVRGHFAESRITVINGTSVAPRHLNKHITSYASSVGTAAERALSLATPLEMAVSGDGNNLFLVAMGSSKLARFNTAQLEANTFTPAAANQLTLSGGGPTGVVLDETRGRAYVLTRFDNGISVVNTAQFTEAAHIRMFNPEPAVITSGRPFLYDANLTSSRGDSSCAGCHIFGDMDHLSWDLGNPDETLVQNPTPYNANIPIIGRNRNLHPMKGPMTTQSLRGLKGNGPMHWRGDRTGVNRDANETLEEQSFEDFNVAFTGLLGRSSQLTDAEMDAFAKFALRLTYPPNPIANLDNTLTTLQAQGQQIYNTVTSDTLTTCNGCHVVNPAQGRFGTDGTMAIEGAGVDEDFKIPHLRNMYQKVGMFAENTQTSSAVLGDQIRGFGFDNSGASGTVSLFLSAPVFTLNATQRSQVEQFVLAMPSEMNPIVGQQVTVTPANVTQSDVVARVNLLVQRALVTSPRPECELVARAVIQNVAKGWIMKSNQSFVPNAASEAALTLQGLLNQVSSAGTTVTFTCAPPGNGSRIGVDRDSDNVLDRDET</sequence>
<evidence type="ECO:0000313" key="9">
    <source>
        <dbReference type="Proteomes" id="UP001595904"/>
    </source>
</evidence>
<dbReference type="PROSITE" id="PS51007">
    <property type="entry name" value="CYTC"/>
    <property type="match status" value="1"/>
</dbReference>
<evidence type="ECO:0000256" key="6">
    <source>
        <dbReference type="SAM" id="SignalP"/>
    </source>
</evidence>